<organism evidence="2 3">
    <name type="scientific">Aspergillus cavernicola</name>
    <dbReference type="NCBI Taxonomy" id="176166"/>
    <lineage>
        <taxon>Eukaryota</taxon>
        <taxon>Fungi</taxon>
        <taxon>Dikarya</taxon>
        <taxon>Ascomycota</taxon>
        <taxon>Pezizomycotina</taxon>
        <taxon>Eurotiomycetes</taxon>
        <taxon>Eurotiomycetidae</taxon>
        <taxon>Eurotiales</taxon>
        <taxon>Aspergillaceae</taxon>
        <taxon>Aspergillus</taxon>
        <taxon>Aspergillus subgen. Nidulantes</taxon>
    </lineage>
</organism>
<protein>
    <recommendedName>
        <fullName evidence="4">F-box domain-containing protein</fullName>
    </recommendedName>
</protein>
<accession>A0ABR4IDW9</accession>
<evidence type="ECO:0000313" key="3">
    <source>
        <dbReference type="Proteomes" id="UP001610335"/>
    </source>
</evidence>
<keyword evidence="3" id="KW-1185">Reference proteome</keyword>
<comment type="caution">
    <text evidence="2">The sequence shown here is derived from an EMBL/GenBank/DDBJ whole genome shotgun (WGS) entry which is preliminary data.</text>
</comment>
<dbReference type="Proteomes" id="UP001610335">
    <property type="component" value="Unassembled WGS sequence"/>
</dbReference>
<dbReference type="EMBL" id="JBFXLS010000039">
    <property type="protein sequence ID" value="KAL2825043.1"/>
    <property type="molecule type" value="Genomic_DNA"/>
</dbReference>
<name>A0ABR4IDW9_9EURO</name>
<evidence type="ECO:0008006" key="4">
    <source>
        <dbReference type="Google" id="ProtNLM"/>
    </source>
</evidence>
<reference evidence="2 3" key="1">
    <citation type="submission" date="2024-07" db="EMBL/GenBank/DDBJ databases">
        <title>Section-level genome sequencing and comparative genomics of Aspergillus sections Usti and Cavernicolus.</title>
        <authorList>
            <consortium name="Lawrence Berkeley National Laboratory"/>
            <person name="Nybo J.L."/>
            <person name="Vesth T.C."/>
            <person name="Theobald S."/>
            <person name="Frisvad J.C."/>
            <person name="Larsen T.O."/>
            <person name="Kjaerboelling I."/>
            <person name="Rothschild-Mancinelli K."/>
            <person name="Lyhne E.K."/>
            <person name="Kogle M.E."/>
            <person name="Barry K."/>
            <person name="Clum A."/>
            <person name="Na H."/>
            <person name="Ledsgaard L."/>
            <person name="Lin J."/>
            <person name="Lipzen A."/>
            <person name="Kuo A."/>
            <person name="Riley R."/>
            <person name="Mondo S."/>
            <person name="LaButti K."/>
            <person name="Haridas S."/>
            <person name="Pangalinan J."/>
            <person name="Salamov A.A."/>
            <person name="Simmons B.A."/>
            <person name="Magnuson J.K."/>
            <person name="Chen J."/>
            <person name="Drula E."/>
            <person name="Henrissat B."/>
            <person name="Wiebenga A."/>
            <person name="Lubbers R.J."/>
            <person name="Gomes A.C."/>
            <person name="Makela M.R."/>
            <person name="Stajich J."/>
            <person name="Grigoriev I.V."/>
            <person name="Mortensen U.H."/>
            <person name="De vries R.P."/>
            <person name="Baker S.E."/>
            <person name="Andersen M.R."/>
        </authorList>
    </citation>
    <scope>NUCLEOTIDE SEQUENCE [LARGE SCALE GENOMIC DNA]</scope>
    <source>
        <strain evidence="2 3">CBS 600.67</strain>
    </source>
</reference>
<proteinExistence type="predicted"/>
<feature type="region of interest" description="Disordered" evidence="1">
    <location>
        <begin position="249"/>
        <end position="283"/>
    </location>
</feature>
<feature type="compositionally biased region" description="Low complexity" evidence="1">
    <location>
        <begin position="249"/>
        <end position="265"/>
    </location>
</feature>
<evidence type="ECO:0000313" key="2">
    <source>
        <dbReference type="EMBL" id="KAL2825043.1"/>
    </source>
</evidence>
<sequence length="507" mass="57137">MITTLPEEILTLILQSCTSFSQLTNLLLASKSTHAAWIHNQRSILWHVGQAAIPGFTDALIAVRATTIASESLLNGQLPPPDPFQFSSLSGSRNKPNLEDVNQIQNLAKLATYLERRTRCPRAKTPNFPPHKWHFDSLSWKHNNTWTLWRDGYHRAVYRYLTAGAVLSRTYFAPVVSSSGCSKKPRGFLNSLVTVLEGIEEARESEYPDWFSDRERAYLSTVAVYDSQGYERWGGEGFSALEEIFVRGSTSTSTTSTPTTTSSSSRKGVVSGRGIQPSEEQEEGLEKSLYGIFGTKAKNMQNLDPAHAEELFSQILQFLYLVDGDIRYLISLPGDTPREDEGEMMKIGSVNAILFGSFTPMRINIRRKEDGTEAAFATTLLPKLDSRMLNDSTTTREYLGFQNMHNYLQKVWDVGGIANCYDDPIRKTPPPVSFFVEYMLRKYFGLRFAVTMFDSTVENRCAWYAFHQFGGMFTGSGPSSWYVGQDLLQSVDDPIPTPCYDEYACYY</sequence>
<evidence type="ECO:0000256" key="1">
    <source>
        <dbReference type="SAM" id="MobiDB-lite"/>
    </source>
</evidence>
<gene>
    <name evidence="2" type="ORF">BDW59DRAFT_172546</name>
</gene>